<dbReference type="Pfam" id="PF01264">
    <property type="entry name" value="Chorismate_synt"/>
    <property type="match status" value="1"/>
</dbReference>
<dbReference type="GO" id="GO:0009073">
    <property type="term" value="P:aromatic amino acid family biosynthetic process"/>
    <property type="evidence" value="ECO:0007669"/>
    <property type="project" value="UniProtKB-KW"/>
</dbReference>
<organism evidence="12">
    <name type="scientific">Anaerococcus vaginalis</name>
    <dbReference type="NCBI Taxonomy" id="33037"/>
    <lineage>
        <taxon>Bacteria</taxon>
        <taxon>Bacillati</taxon>
        <taxon>Bacillota</taxon>
        <taxon>Tissierellia</taxon>
        <taxon>Tissierellales</taxon>
        <taxon>Peptoniphilaceae</taxon>
        <taxon>Anaerococcus</taxon>
    </lineage>
</organism>
<reference evidence="12" key="1">
    <citation type="submission" date="2019-11" db="EMBL/GenBank/DDBJ databases">
        <authorList>
            <person name="Feng L."/>
        </authorList>
    </citation>
    <scope>NUCLEOTIDE SEQUENCE</scope>
    <source>
        <strain evidence="12">AvaginalisLFYP127</strain>
    </source>
</reference>
<keyword evidence="4" id="KW-0028">Amino-acid biosynthesis</keyword>
<evidence type="ECO:0000256" key="11">
    <source>
        <dbReference type="NCBIfam" id="TIGR00033"/>
    </source>
</evidence>
<dbReference type="EC" id="4.2.3.5" evidence="3 11"/>
<evidence type="ECO:0000256" key="4">
    <source>
        <dbReference type="ARBA" id="ARBA00022605"/>
    </source>
</evidence>
<dbReference type="GO" id="GO:0010181">
    <property type="term" value="F:FMN binding"/>
    <property type="evidence" value="ECO:0007669"/>
    <property type="project" value="TreeGrafter"/>
</dbReference>
<evidence type="ECO:0000256" key="9">
    <source>
        <dbReference type="ARBA" id="ARBA00023141"/>
    </source>
</evidence>
<dbReference type="NCBIfam" id="NF003793">
    <property type="entry name" value="PRK05382.1"/>
    <property type="match status" value="1"/>
</dbReference>
<evidence type="ECO:0000256" key="2">
    <source>
        <dbReference type="ARBA" id="ARBA00008014"/>
    </source>
</evidence>
<sequence>MSQSFGKNLKITIFGSSHQEYMGVVMDNMEIGFEIDMEKLDQFMQRRAPGKSKFTTKRKESDKINFISGVRDNKIISKTITAIIKNENYKSKDYENLNDIPRPSHADYTSFIKYGNEMDMNGGGPFSGRLTAPFCLAGGIAKQILEEKDIKISSRIKNIGGIEDKNIDFANPPMDKLEKISQKEIPVLDEKKEKEIRNLLEKVKKDGDSIGGICQVFGENIPKGLGDPLFDSFEAKISYLSYGIPAVRAVSFGLGLDAMKMKGSQHNDQFEIKNGHVKTITNNAGGVVGGITNGMPVVFDLIFKPTPSISICQKSFSIKEKKEKILQIKGRHDPCLALRTPPIGESILALTLLDLLNE</sequence>
<dbReference type="PIRSF" id="PIRSF001456">
    <property type="entry name" value="Chorismate_synth"/>
    <property type="match status" value="1"/>
</dbReference>
<dbReference type="InterPro" id="IPR035904">
    <property type="entry name" value="Chorismate_synth_AroC_sf"/>
</dbReference>
<dbReference type="PANTHER" id="PTHR21085:SF0">
    <property type="entry name" value="CHORISMATE SYNTHASE"/>
    <property type="match status" value="1"/>
</dbReference>
<evidence type="ECO:0000256" key="6">
    <source>
        <dbReference type="ARBA" id="ARBA00022643"/>
    </source>
</evidence>
<evidence type="ECO:0000256" key="3">
    <source>
        <dbReference type="ARBA" id="ARBA00013036"/>
    </source>
</evidence>
<keyword evidence="7" id="KW-0274">FAD</keyword>
<evidence type="ECO:0000256" key="1">
    <source>
        <dbReference type="ARBA" id="ARBA00005044"/>
    </source>
</evidence>
<proteinExistence type="inferred from homology"/>
<name>A0A6N2RG38_9FIRM</name>
<dbReference type="NCBIfam" id="TIGR00033">
    <property type="entry name" value="aroC"/>
    <property type="match status" value="1"/>
</dbReference>
<protein>
    <recommendedName>
        <fullName evidence="3 11">Chorismate synthase</fullName>
        <ecNumber evidence="3 11">4.2.3.5</ecNumber>
    </recommendedName>
</protein>
<dbReference type="CDD" id="cd07304">
    <property type="entry name" value="Chorismate_synthase"/>
    <property type="match status" value="1"/>
</dbReference>
<dbReference type="EMBL" id="CACRSW010000003">
    <property type="protein sequence ID" value="VYS79594.1"/>
    <property type="molecule type" value="Genomic_DNA"/>
</dbReference>
<keyword evidence="10 12" id="KW-0456">Lyase</keyword>
<dbReference type="GO" id="GO:0008652">
    <property type="term" value="P:amino acid biosynthetic process"/>
    <property type="evidence" value="ECO:0007669"/>
    <property type="project" value="UniProtKB-KW"/>
</dbReference>
<dbReference type="Gene3D" id="3.60.150.10">
    <property type="entry name" value="Chorismate synthase AroC"/>
    <property type="match status" value="1"/>
</dbReference>
<keyword evidence="9" id="KW-0057">Aromatic amino acid biosynthesis</keyword>
<evidence type="ECO:0000256" key="10">
    <source>
        <dbReference type="ARBA" id="ARBA00023239"/>
    </source>
</evidence>
<gene>
    <name evidence="12" type="primary">aroC</name>
    <name evidence="12" type="ORF">AVLFYP127_01371</name>
</gene>
<dbReference type="PANTHER" id="PTHR21085">
    <property type="entry name" value="CHORISMATE SYNTHASE"/>
    <property type="match status" value="1"/>
</dbReference>
<dbReference type="InterPro" id="IPR000453">
    <property type="entry name" value="Chorismate_synth"/>
</dbReference>
<dbReference type="RefSeq" id="WP_156328510.1">
    <property type="nucleotide sequence ID" value="NZ_CACRSW010000003.1"/>
</dbReference>
<dbReference type="GO" id="GO:0009423">
    <property type="term" value="P:chorismate biosynthetic process"/>
    <property type="evidence" value="ECO:0007669"/>
    <property type="project" value="UniProtKB-UniRule"/>
</dbReference>
<dbReference type="GO" id="GO:0004107">
    <property type="term" value="F:chorismate synthase activity"/>
    <property type="evidence" value="ECO:0007669"/>
    <property type="project" value="UniProtKB-UniRule"/>
</dbReference>
<keyword evidence="6" id="KW-0288">FMN</keyword>
<dbReference type="AlphaFoldDB" id="A0A6N2RG38"/>
<keyword evidence="8" id="KW-0521">NADP</keyword>
<evidence type="ECO:0000256" key="8">
    <source>
        <dbReference type="ARBA" id="ARBA00022857"/>
    </source>
</evidence>
<evidence type="ECO:0000256" key="7">
    <source>
        <dbReference type="ARBA" id="ARBA00022827"/>
    </source>
</evidence>
<evidence type="ECO:0000313" key="12">
    <source>
        <dbReference type="EMBL" id="VYS79594.1"/>
    </source>
</evidence>
<dbReference type="SUPFAM" id="SSF103263">
    <property type="entry name" value="Chorismate synthase, AroC"/>
    <property type="match status" value="1"/>
</dbReference>
<accession>A0A6N2RG38</accession>
<keyword evidence="5" id="KW-0285">Flavoprotein</keyword>
<dbReference type="GO" id="GO:0005829">
    <property type="term" value="C:cytosol"/>
    <property type="evidence" value="ECO:0007669"/>
    <property type="project" value="TreeGrafter"/>
</dbReference>
<comment type="similarity">
    <text evidence="2">Belongs to the chorismate synthase family.</text>
</comment>
<evidence type="ECO:0000256" key="5">
    <source>
        <dbReference type="ARBA" id="ARBA00022630"/>
    </source>
</evidence>
<comment type="pathway">
    <text evidence="1">Metabolic intermediate biosynthesis; chorismate biosynthesis; chorismate from D-erythrose 4-phosphate and phosphoenolpyruvate: step 7/7.</text>
</comment>